<sequence>MQLQIPKTKTNQIRPSMFLNNIDMNTVLMSPKLNPSDLEKSPLITHLKSLKKRQATKLPVIKEKQSISISNKESLENTLFNDSVSQIQSMKATIQSGGQLQLPQIQYSSPQNDTKHKKNLTEGNLLKKRVEFRASILVIDFINQVIKKDKIDGSAKPLIRKVLQRQQTKFLPKLGQMND</sequence>
<name>A0A8S1Y505_9CILI</name>
<accession>A0A8S1Y505</accession>
<evidence type="ECO:0000313" key="1">
    <source>
        <dbReference type="EMBL" id="CAD8208640.1"/>
    </source>
</evidence>
<gene>
    <name evidence="1" type="ORF">PPENT_87.1.T1510103</name>
</gene>
<dbReference type="OrthoDB" id="303468at2759"/>
<reference evidence="1" key="1">
    <citation type="submission" date="2021-01" db="EMBL/GenBank/DDBJ databases">
        <authorList>
            <consortium name="Genoscope - CEA"/>
            <person name="William W."/>
        </authorList>
    </citation>
    <scope>NUCLEOTIDE SEQUENCE</scope>
</reference>
<keyword evidence="2" id="KW-1185">Reference proteome</keyword>
<evidence type="ECO:0000313" key="2">
    <source>
        <dbReference type="Proteomes" id="UP000689195"/>
    </source>
</evidence>
<proteinExistence type="predicted"/>
<dbReference type="AlphaFoldDB" id="A0A8S1Y505"/>
<dbReference type="Proteomes" id="UP000689195">
    <property type="component" value="Unassembled WGS sequence"/>
</dbReference>
<comment type="caution">
    <text evidence="1">The sequence shown here is derived from an EMBL/GenBank/DDBJ whole genome shotgun (WGS) entry which is preliminary data.</text>
</comment>
<protein>
    <submittedName>
        <fullName evidence="1">Uncharacterized protein</fullName>
    </submittedName>
</protein>
<dbReference type="EMBL" id="CAJJDO010000151">
    <property type="protein sequence ID" value="CAD8208640.1"/>
    <property type="molecule type" value="Genomic_DNA"/>
</dbReference>
<organism evidence="1 2">
    <name type="scientific">Paramecium pentaurelia</name>
    <dbReference type="NCBI Taxonomy" id="43138"/>
    <lineage>
        <taxon>Eukaryota</taxon>
        <taxon>Sar</taxon>
        <taxon>Alveolata</taxon>
        <taxon>Ciliophora</taxon>
        <taxon>Intramacronucleata</taxon>
        <taxon>Oligohymenophorea</taxon>
        <taxon>Peniculida</taxon>
        <taxon>Parameciidae</taxon>
        <taxon>Paramecium</taxon>
    </lineage>
</organism>